<dbReference type="Proteomes" id="UP000663827">
    <property type="component" value="Unassembled WGS sequence"/>
</dbReference>
<feature type="region of interest" description="Disordered" evidence="1">
    <location>
        <begin position="342"/>
        <end position="523"/>
    </location>
</feature>
<feature type="compositionally biased region" description="Gly residues" evidence="1">
    <location>
        <begin position="702"/>
        <end position="734"/>
    </location>
</feature>
<gene>
    <name evidence="2" type="ORF">RDB_LOCUS61307</name>
</gene>
<feature type="compositionally biased region" description="Low complexity" evidence="1">
    <location>
        <begin position="507"/>
        <end position="521"/>
    </location>
</feature>
<feature type="compositionally biased region" description="Polar residues" evidence="1">
    <location>
        <begin position="425"/>
        <end position="439"/>
    </location>
</feature>
<feature type="compositionally biased region" description="Polar residues" evidence="1">
    <location>
        <begin position="645"/>
        <end position="655"/>
    </location>
</feature>
<protein>
    <submittedName>
        <fullName evidence="2">Uncharacterized protein</fullName>
    </submittedName>
</protein>
<evidence type="ECO:0000313" key="3">
    <source>
        <dbReference type="Proteomes" id="UP000663827"/>
    </source>
</evidence>
<evidence type="ECO:0000256" key="1">
    <source>
        <dbReference type="SAM" id="MobiDB-lite"/>
    </source>
</evidence>
<sequence length="752" mass="78861">MPPSRSLNNRFARAVAIRPSTLLRNSIVPAAALAVPVPAPAPAPAANTQIVNPTDAGYGLNVNAQATRRVALPNRVPFNFNIGPRPTGTPGREDFDLMAVLGLDTYQYRLCLLTMRNIAYSAGIDNTHSITYQDNEKLYESYIGFINTFPEFKEFPDQFWAPQAIMYVTLKSSSESWRKNNPELAAARAAARAREKEASKAVIRARKAARPRGRPKKGAVKGKGKATAVSRTNPGSVDSAAEDFSNMSMMDPDVAAALANMSLDPVVTVDDEDEIAPNQPFFDYGAHPVAGSSNLQPNVSITPFNAMSTPHAPNRTHIDSSSLPTRNHASEPSVVGGHIPGGSSHTLGRAHIPPSSVGSARRTYEHSAAHLNGTTTATVTSLNQTPRGHAELSRALDTTYVPVGNGAHSSGSRPPPIPHSSRPSLANSTSFVSSISLDSHSPRVPDDPRKTGGAHRSSNPDGATLDFGRTYFDRTSVTPGPAVHQGSPQPPIHHVGSTYNPQGGRVTPTPSLTGTTPGDTSIPTSNLYPTIPLTHVPALDAPCMDAVHSVVVDSTYPQVPVHGCVNNPIGAQNPNPTQTASHVQPRPRFAASILALSGGNITGDAGAYTQSTEQSRAPVQRPGTRSTSANKQGVQVDISDGEISDTPSATASNYPLGSDDEVVPHARTTKKPTNKGKKNRPAVEGEVLPGDEGVNTTRGKSRGGGRGSRASGGGRGSRGGGRGGRGRGDGGVVRGRGRGRGRAQEGGDAVDE</sequence>
<evidence type="ECO:0000313" key="2">
    <source>
        <dbReference type="EMBL" id="CAE7127578.1"/>
    </source>
</evidence>
<proteinExistence type="predicted"/>
<feature type="compositionally biased region" description="Polar residues" evidence="1">
    <location>
        <begin position="608"/>
        <end position="633"/>
    </location>
</feature>
<accession>A0A8H3HWE8</accession>
<dbReference type="AlphaFoldDB" id="A0A8H3HWE8"/>
<feature type="region of interest" description="Disordered" evidence="1">
    <location>
        <begin position="204"/>
        <end position="238"/>
    </location>
</feature>
<reference evidence="2" key="1">
    <citation type="submission" date="2021-01" db="EMBL/GenBank/DDBJ databases">
        <authorList>
            <person name="Kaushik A."/>
        </authorList>
    </citation>
    <scope>NUCLEOTIDE SEQUENCE</scope>
    <source>
        <strain evidence="2">AG5</strain>
    </source>
</reference>
<feature type="compositionally biased region" description="Basic residues" evidence="1">
    <location>
        <begin position="667"/>
        <end position="680"/>
    </location>
</feature>
<comment type="caution">
    <text evidence="2">The sequence shown here is derived from an EMBL/GenBank/DDBJ whole genome shotgun (WGS) entry which is preliminary data.</text>
</comment>
<name>A0A8H3HWE8_9AGAM</name>
<dbReference type="EMBL" id="CAJNJQ010001225">
    <property type="protein sequence ID" value="CAE7127578.1"/>
    <property type="molecule type" value="Genomic_DNA"/>
</dbReference>
<feature type="region of interest" description="Disordered" evidence="1">
    <location>
        <begin position="604"/>
        <end position="752"/>
    </location>
</feature>
<feature type="compositionally biased region" description="Polar residues" evidence="1">
    <location>
        <begin position="372"/>
        <end position="386"/>
    </location>
</feature>
<feature type="compositionally biased region" description="Basic and acidic residues" evidence="1">
    <location>
        <begin position="440"/>
        <end position="450"/>
    </location>
</feature>
<feature type="compositionally biased region" description="Basic residues" evidence="1">
    <location>
        <begin position="204"/>
        <end position="224"/>
    </location>
</feature>
<organism evidence="2 3">
    <name type="scientific">Rhizoctonia solani</name>
    <dbReference type="NCBI Taxonomy" id="456999"/>
    <lineage>
        <taxon>Eukaryota</taxon>
        <taxon>Fungi</taxon>
        <taxon>Dikarya</taxon>
        <taxon>Basidiomycota</taxon>
        <taxon>Agaricomycotina</taxon>
        <taxon>Agaricomycetes</taxon>
        <taxon>Cantharellales</taxon>
        <taxon>Ceratobasidiaceae</taxon>
        <taxon>Rhizoctonia</taxon>
    </lineage>
</organism>